<accession>A0A4R1BCA0</accession>
<evidence type="ECO:0000259" key="1">
    <source>
        <dbReference type="Pfam" id="PF00391"/>
    </source>
</evidence>
<dbReference type="InterPro" id="IPR013815">
    <property type="entry name" value="ATP_grasp_subdomain_1"/>
</dbReference>
<dbReference type="GO" id="GO:0016301">
    <property type="term" value="F:kinase activity"/>
    <property type="evidence" value="ECO:0007669"/>
    <property type="project" value="InterPro"/>
</dbReference>
<dbReference type="Gene3D" id="3.30.1490.20">
    <property type="entry name" value="ATP-grasp fold, A domain"/>
    <property type="match status" value="1"/>
</dbReference>
<dbReference type="Pfam" id="PF01326">
    <property type="entry name" value="PPDK_N"/>
    <property type="match status" value="1"/>
</dbReference>
<reference evidence="3 4" key="1">
    <citation type="submission" date="2019-03" db="EMBL/GenBank/DDBJ databases">
        <title>Genome sequence of Thiobacillaceae bacterium LSR1, a sulfur-oxidizing bacterium isolated from freshwater sediment.</title>
        <authorList>
            <person name="Li S."/>
        </authorList>
    </citation>
    <scope>NUCLEOTIDE SEQUENCE [LARGE SCALE GENOMIC DNA]</scope>
    <source>
        <strain evidence="3 4">LSR1</strain>
    </source>
</reference>
<comment type="caution">
    <text evidence="3">The sequence shown here is derived from an EMBL/GenBank/DDBJ whole genome shotgun (WGS) entry which is preliminary data.</text>
</comment>
<dbReference type="Gene3D" id="3.30.470.20">
    <property type="entry name" value="ATP-grasp fold, B domain"/>
    <property type="match status" value="1"/>
</dbReference>
<feature type="domain" description="Pyruvate phosphate dikinase AMP/ATP-binding" evidence="2">
    <location>
        <begin position="16"/>
        <end position="313"/>
    </location>
</feature>
<dbReference type="EMBL" id="SJZB01000034">
    <property type="protein sequence ID" value="TCJ14665.1"/>
    <property type="molecule type" value="Genomic_DNA"/>
</dbReference>
<proteinExistence type="predicted"/>
<keyword evidence="4" id="KW-1185">Reference proteome</keyword>
<organism evidence="3 4">
    <name type="scientific">Parasulfuritortus cantonensis</name>
    <dbReference type="NCBI Taxonomy" id="2528202"/>
    <lineage>
        <taxon>Bacteria</taxon>
        <taxon>Pseudomonadati</taxon>
        <taxon>Pseudomonadota</taxon>
        <taxon>Betaproteobacteria</taxon>
        <taxon>Nitrosomonadales</taxon>
        <taxon>Thiobacillaceae</taxon>
        <taxon>Parasulfuritortus</taxon>
    </lineage>
</organism>
<gene>
    <name evidence="3" type="ORF">EZJ19_09465</name>
</gene>
<dbReference type="InterPro" id="IPR051549">
    <property type="entry name" value="PEP_Utilizing_Enz"/>
</dbReference>
<dbReference type="RefSeq" id="WP_131446958.1">
    <property type="nucleotide sequence ID" value="NZ_SJZB01000034.1"/>
</dbReference>
<dbReference type="AlphaFoldDB" id="A0A4R1BCA0"/>
<dbReference type="SUPFAM" id="SSF56059">
    <property type="entry name" value="Glutathione synthetase ATP-binding domain-like"/>
    <property type="match status" value="1"/>
</dbReference>
<dbReference type="PANTHER" id="PTHR43615">
    <property type="entry name" value="PHOSPHOENOLPYRUVATE SYNTHASE-RELATED"/>
    <property type="match status" value="1"/>
</dbReference>
<evidence type="ECO:0000259" key="2">
    <source>
        <dbReference type="Pfam" id="PF01326"/>
    </source>
</evidence>
<dbReference type="InterPro" id="IPR036637">
    <property type="entry name" value="Phosphohistidine_dom_sf"/>
</dbReference>
<keyword evidence="3" id="KW-0670">Pyruvate</keyword>
<sequence>MTWTFAFSAPAAVETELVGGKGANLAILTQRGFPVPPGFVVGADAYRAFVRAAGDLLDRVESFSFDDPTALVAEAAELRAQLHRVALPAEVAAAIRAGLAGFPAEAAFSVRSSSTFEDLASAAFAGQHDTFLNVIGADAILDRVRDCFASLWQDRAIAYRRRQGFGQREATMAVVVQSMVRCEVAGVGFTVNPVSGALDEMLVNANYGLGESVVSGEGEVDQYVLAKDGTLLSSRIGRKTRRVRCAEQGSEEVEIDDAESALPCLTEARLGELADLMRRVEAAYQFPQDIEWGFDAAGLHLLQSRPVTSIPARWTRDESAERFPNAITPLAWDMVEEGFHRSLNHSFRLMGYPPFAGKWFGIHGHYIYGNQNAVELYGARAPFKITSLADLEAQLPTIRERFAWVQSLPMEWSRDLDRYLLGIGEFMAEPLADKDLRGVWDYVLKVNRLGSDYFLPNIAISITQRTLYKVLLGLLSMLAGGAEAGAQLFDDLMAHCETKTGVINKELYGLARDIRADAALHALVDARPSRELSSGDGLAGHPRFAARFEKFLADHGHRETDFDPYHPTWREAPWVVLDNLRLMAAAPPAEEPEDKEHALRRRQLQAEIALFAKLPAALHFFMHELLRLARAYTTLDDVEHYQTTRLTLPLRRGLAELGHRLARRDVVAEPMDVFFCRYEALDAAIRADDAARWDRLAEAVRAEKAAYLADRAAPPAWVLGEAAATEAGAGDLTGLPGSPGQAEGEVYLVHSPDDFANFPKGAVLVARTTNPAWTPLFYSACAVVTESGGPLSHGAVTAREMGIPAVMAVHGILAAVSNGQRLRVDGRAGRVTVID</sequence>
<protein>
    <submittedName>
        <fullName evidence="3">Phosphoenolpyruvate synthase</fullName>
    </submittedName>
</protein>
<dbReference type="SUPFAM" id="SSF52009">
    <property type="entry name" value="Phosphohistidine domain"/>
    <property type="match status" value="1"/>
</dbReference>
<evidence type="ECO:0000313" key="3">
    <source>
        <dbReference type="EMBL" id="TCJ14665.1"/>
    </source>
</evidence>
<dbReference type="InterPro" id="IPR002192">
    <property type="entry name" value="PPDK_AMP/ATP-bd"/>
</dbReference>
<dbReference type="Gene3D" id="3.50.30.10">
    <property type="entry name" value="Phosphohistidine domain"/>
    <property type="match status" value="1"/>
</dbReference>
<dbReference type="PANTHER" id="PTHR43615:SF1">
    <property type="entry name" value="PPDK_N DOMAIN-CONTAINING PROTEIN"/>
    <property type="match status" value="1"/>
</dbReference>
<dbReference type="Proteomes" id="UP000295443">
    <property type="component" value="Unassembled WGS sequence"/>
</dbReference>
<feature type="domain" description="PEP-utilising enzyme mobile" evidence="1">
    <location>
        <begin position="758"/>
        <end position="829"/>
    </location>
</feature>
<dbReference type="Pfam" id="PF00391">
    <property type="entry name" value="PEP-utilizers"/>
    <property type="match status" value="1"/>
</dbReference>
<dbReference type="InterPro" id="IPR008279">
    <property type="entry name" value="PEP-util_enz_mobile_dom"/>
</dbReference>
<evidence type="ECO:0000313" key="4">
    <source>
        <dbReference type="Proteomes" id="UP000295443"/>
    </source>
</evidence>
<dbReference type="GO" id="GO:0005524">
    <property type="term" value="F:ATP binding"/>
    <property type="evidence" value="ECO:0007669"/>
    <property type="project" value="InterPro"/>
</dbReference>
<name>A0A4R1BCA0_9PROT</name>
<dbReference type="OrthoDB" id="9765468at2"/>